<dbReference type="EMBL" id="JABSNP010000007">
    <property type="protein sequence ID" value="NRT19106.1"/>
    <property type="molecule type" value="Genomic_DNA"/>
</dbReference>
<keyword evidence="2" id="KW-0812">Transmembrane</keyword>
<feature type="transmembrane region" description="Helical" evidence="2">
    <location>
        <begin position="369"/>
        <end position="386"/>
    </location>
</feature>
<keyword evidence="5" id="KW-1185">Reference proteome</keyword>
<comment type="caution">
    <text evidence="4">The sequence shown here is derived from an EMBL/GenBank/DDBJ whole genome shotgun (WGS) entry which is preliminary data.</text>
</comment>
<dbReference type="InterPro" id="IPR025646">
    <property type="entry name" value="DUF4350"/>
</dbReference>
<feature type="compositionally biased region" description="Low complexity" evidence="1">
    <location>
        <begin position="136"/>
        <end position="147"/>
    </location>
</feature>
<keyword evidence="2" id="KW-0472">Membrane</keyword>
<evidence type="ECO:0000259" key="3">
    <source>
        <dbReference type="Pfam" id="PF14258"/>
    </source>
</evidence>
<dbReference type="Pfam" id="PF14258">
    <property type="entry name" value="DUF4350"/>
    <property type="match status" value="1"/>
</dbReference>
<reference evidence="4 5" key="1">
    <citation type="submission" date="2020-05" db="EMBL/GenBank/DDBJ databases">
        <title>Genomic Encyclopedia of Type Strains, Phase IV (KMG-V): Genome sequencing to study the core and pangenomes of soil and plant-associated prokaryotes.</title>
        <authorList>
            <person name="Whitman W."/>
        </authorList>
    </citation>
    <scope>NUCLEOTIDE SEQUENCE [LARGE SCALE GENOMIC DNA]</scope>
    <source>
        <strain evidence="4 5">9A</strain>
    </source>
</reference>
<dbReference type="Proteomes" id="UP000779507">
    <property type="component" value="Unassembled WGS sequence"/>
</dbReference>
<evidence type="ECO:0000313" key="4">
    <source>
        <dbReference type="EMBL" id="NRT19106.1"/>
    </source>
</evidence>
<gene>
    <name evidence="4" type="ORF">HNP98_001929</name>
</gene>
<dbReference type="RefSeq" id="WP_173809831.1">
    <property type="nucleotide sequence ID" value="NZ_JABSNP010000007.1"/>
</dbReference>
<sequence length="503" mass="54047">MRQLSTFRLYLLGIGLLFAGYVALEYNRPKPLDWTPTYFNKDKIPYGTFVLFDQLPRLLGTDSVAVVRLPAYSQLTGAAPDAGVDVPETPTGPPPAAPDSAADLAPDSAAPDSAAAAVPADSVATTDSADSGATRTASPSADSTAAADSEEEATDSGTTVAAADSLPLRPERANYLFINDGFAASRPDLRALLGFVARGNDVFITADDFGGPLGRALGVRTDDTAPTLPPGAPGRPRPDSVTLRFTNPALAGARYRLPAAAGARLVLDSVTGPGARRGPPPTGRTLATDAQGRAVLLRLDHGAGHFYLCSVPLAFTNYYFLQPRTAGFAAGALAYLPARQTWWDEYQKQGALGEQSLLRVLLAHPALRGAYYLTLLGALLFVLVEARRRQRIIPTLKPLPNTTLLFTRTVAGLYRQGRNHALIAEKKVALFLDYLRVRFHEASPDLGDNDFRERLSQKAGLPRARVDELLRLVNLARTAPQIDDRALLQLSRAINAFRREVSR</sequence>
<proteinExistence type="predicted"/>
<evidence type="ECO:0000313" key="5">
    <source>
        <dbReference type="Proteomes" id="UP000779507"/>
    </source>
</evidence>
<feature type="region of interest" description="Disordered" evidence="1">
    <location>
        <begin position="78"/>
        <end position="165"/>
    </location>
</feature>
<organism evidence="4 5">
    <name type="scientific">Hymenobacter caeli</name>
    <dbReference type="NCBI Taxonomy" id="2735894"/>
    <lineage>
        <taxon>Bacteria</taxon>
        <taxon>Pseudomonadati</taxon>
        <taxon>Bacteroidota</taxon>
        <taxon>Cytophagia</taxon>
        <taxon>Cytophagales</taxon>
        <taxon>Hymenobacteraceae</taxon>
        <taxon>Hymenobacter</taxon>
    </lineage>
</organism>
<feature type="region of interest" description="Disordered" evidence="1">
    <location>
        <begin position="220"/>
        <end position="239"/>
    </location>
</feature>
<accession>A0ABX2FQ32</accession>
<feature type="compositionally biased region" description="Low complexity" evidence="1">
    <location>
        <begin position="98"/>
        <end position="127"/>
    </location>
</feature>
<evidence type="ECO:0000256" key="1">
    <source>
        <dbReference type="SAM" id="MobiDB-lite"/>
    </source>
</evidence>
<name>A0ABX2FQ32_9BACT</name>
<keyword evidence="2" id="KW-1133">Transmembrane helix</keyword>
<protein>
    <recommendedName>
        <fullName evidence="3">DUF4350 domain-containing protein</fullName>
    </recommendedName>
</protein>
<evidence type="ECO:0000256" key="2">
    <source>
        <dbReference type="SAM" id="Phobius"/>
    </source>
</evidence>
<feature type="transmembrane region" description="Helical" evidence="2">
    <location>
        <begin position="7"/>
        <end position="24"/>
    </location>
</feature>
<feature type="domain" description="DUF4350" evidence="3">
    <location>
        <begin position="156"/>
        <end position="331"/>
    </location>
</feature>